<keyword evidence="3" id="KW-1185">Reference proteome</keyword>
<feature type="coiled-coil region" evidence="1">
    <location>
        <begin position="81"/>
        <end position="108"/>
    </location>
</feature>
<sequence>MNKPIATALATIGLAQFLKIPYKKITDGNWDWGLFFETGGMPSSHSAGVSSLATYIALQRGVKTVDFALATVFGLLVMYDAQGIRRQSGELTIKVNQLEEQIERFRGEEDHHYHDKKTKRLREQLGHQPIEVVGGALLGMLSGYISYKLFEV</sequence>
<protein>
    <submittedName>
        <fullName evidence="2">Divergent PAP2 family protein</fullName>
    </submittedName>
</protein>
<accession>A0ABX0A6Q2</accession>
<evidence type="ECO:0000313" key="3">
    <source>
        <dbReference type="Proteomes" id="UP000743899"/>
    </source>
</evidence>
<dbReference type="PANTHER" id="PTHR31446">
    <property type="entry name" value="ACID PHOSPHATASE/VANADIUM-DEPENDENT HALOPEROXIDASE-RELATED PROTEIN"/>
    <property type="match status" value="1"/>
</dbReference>
<dbReference type="Proteomes" id="UP000743899">
    <property type="component" value="Unassembled WGS sequence"/>
</dbReference>
<dbReference type="RefSeq" id="WP_161921004.1">
    <property type="nucleotide sequence ID" value="NZ_JAACYS010000049.1"/>
</dbReference>
<evidence type="ECO:0000313" key="2">
    <source>
        <dbReference type="EMBL" id="NCU18174.1"/>
    </source>
</evidence>
<name>A0ABX0A6Q2_9BACI</name>
<comment type="caution">
    <text evidence="2">The sequence shown here is derived from an EMBL/GenBank/DDBJ whole genome shotgun (WGS) entry which is preliminary data.</text>
</comment>
<dbReference type="CDD" id="cd01610">
    <property type="entry name" value="PAP2_like"/>
    <property type="match status" value="1"/>
</dbReference>
<organism evidence="2 3">
    <name type="scientific">Pallidibacillus pasinlerensis</name>
    <dbReference type="NCBI Taxonomy" id="2703818"/>
    <lineage>
        <taxon>Bacteria</taxon>
        <taxon>Bacillati</taxon>
        <taxon>Bacillota</taxon>
        <taxon>Bacilli</taxon>
        <taxon>Bacillales</taxon>
        <taxon>Bacillaceae</taxon>
        <taxon>Pallidibacillus</taxon>
    </lineage>
</organism>
<gene>
    <name evidence="2" type="ORF">GW534_10650</name>
</gene>
<proteinExistence type="predicted"/>
<reference evidence="2 3" key="1">
    <citation type="submission" date="2020-01" db="EMBL/GenBank/DDBJ databases">
        <title>A novel Bacillus sp. from Pasinler.</title>
        <authorList>
            <person name="Adiguzel A."/>
            <person name="Ay H."/>
            <person name="Baltaci M.O."/>
        </authorList>
    </citation>
    <scope>NUCLEOTIDE SEQUENCE [LARGE SCALE GENOMIC DNA]</scope>
    <source>
        <strain evidence="2 3">P1</strain>
    </source>
</reference>
<dbReference type="EMBL" id="JAACYS010000049">
    <property type="protein sequence ID" value="NCU18174.1"/>
    <property type="molecule type" value="Genomic_DNA"/>
</dbReference>
<dbReference type="Pfam" id="PF02681">
    <property type="entry name" value="DUF212"/>
    <property type="match status" value="1"/>
</dbReference>
<dbReference type="InterPro" id="IPR003832">
    <property type="entry name" value="DUF212"/>
</dbReference>
<keyword evidence="1" id="KW-0175">Coiled coil</keyword>
<evidence type="ECO:0000256" key="1">
    <source>
        <dbReference type="SAM" id="Coils"/>
    </source>
</evidence>
<dbReference type="PANTHER" id="PTHR31446:SF29">
    <property type="entry name" value="ACID PHOSPHATASE_VANADIUM-DEPENDENT HALOPEROXIDASE-RELATED PROTEIN"/>
    <property type="match status" value="1"/>
</dbReference>